<sequence length="136" mass="15305">MLNREEETLPFWELKHPQAAEKSMDYVIDTASRDHSLDPFLTLLKTSGVIALVGAPHTCSFAPVNLFLGMKSISGSLIGGMKEIQDMINFCAEKEVYPLIEIIPINYANKAIDRLQNKDVRYRFVIDIGHSLHDDA</sequence>
<comment type="caution">
    <text evidence="1">The sequence shown here is derived from an EMBL/GenBank/DDBJ whole genome shotgun (WGS) entry which is preliminary data.</text>
</comment>
<name>A0ACC2DC60_DIPCM</name>
<proteinExistence type="predicted"/>
<evidence type="ECO:0000313" key="2">
    <source>
        <dbReference type="Proteomes" id="UP001162992"/>
    </source>
</evidence>
<accession>A0ACC2DC60</accession>
<organism evidence="1 2">
    <name type="scientific">Diphasiastrum complanatum</name>
    <name type="common">Issler's clubmoss</name>
    <name type="synonym">Lycopodium complanatum</name>
    <dbReference type="NCBI Taxonomy" id="34168"/>
    <lineage>
        <taxon>Eukaryota</taxon>
        <taxon>Viridiplantae</taxon>
        <taxon>Streptophyta</taxon>
        <taxon>Embryophyta</taxon>
        <taxon>Tracheophyta</taxon>
        <taxon>Lycopodiopsida</taxon>
        <taxon>Lycopodiales</taxon>
        <taxon>Lycopodiaceae</taxon>
        <taxon>Lycopodioideae</taxon>
        <taxon>Diphasiastrum</taxon>
    </lineage>
</organism>
<keyword evidence="2" id="KW-1185">Reference proteome</keyword>
<dbReference type="EMBL" id="CM055097">
    <property type="protein sequence ID" value="KAJ7551811.1"/>
    <property type="molecule type" value="Genomic_DNA"/>
</dbReference>
<evidence type="ECO:0000313" key="1">
    <source>
        <dbReference type="EMBL" id="KAJ7551811.1"/>
    </source>
</evidence>
<protein>
    <submittedName>
        <fullName evidence="1">Uncharacterized protein</fullName>
    </submittedName>
</protein>
<reference evidence="2" key="1">
    <citation type="journal article" date="2024" name="Proc. Natl. Acad. Sci. U.S.A.">
        <title>Extraordinary preservation of gene collinearity over three hundred million years revealed in homosporous lycophytes.</title>
        <authorList>
            <person name="Li C."/>
            <person name="Wickell D."/>
            <person name="Kuo L.Y."/>
            <person name="Chen X."/>
            <person name="Nie B."/>
            <person name="Liao X."/>
            <person name="Peng D."/>
            <person name="Ji J."/>
            <person name="Jenkins J."/>
            <person name="Williams M."/>
            <person name="Shu S."/>
            <person name="Plott C."/>
            <person name="Barry K."/>
            <person name="Rajasekar S."/>
            <person name="Grimwood J."/>
            <person name="Han X."/>
            <person name="Sun S."/>
            <person name="Hou Z."/>
            <person name="He W."/>
            <person name="Dai G."/>
            <person name="Sun C."/>
            <person name="Schmutz J."/>
            <person name="Leebens-Mack J.H."/>
            <person name="Li F.W."/>
            <person name="Wang L."/>
        </authorList>
    </citation>
    <scope>NUCLEOTIDE SEQUENCE [LARGE SCALE GENOMIC DNA]</scope>
    <source>
        <strain evidence="2">cv. PW_Plant_1</strain>
    </source>
</reference>
<dbReference type="Proteomes" id="UP001162992">
    <property type="component" value="Chromosome 6"/>
</dbReference>
<gene>
    <name evidence="1" type="ORF">O6H91_06G029700</name>
</gene>